<name>A0A3P8J1U1_RAOTE</name>
<organism evidence="1 2">
    <name type="scientific">Raoultella terrigena</name>
    <name type="common">Klebsiella terrigena</name>
    <dbReference type="NCBI Taxonomy" id="577"/>
    <lineage>
        <taxon>Bacteria</taxon>
        <taxon>Pseudomonadati</taxon>
        <taxon>Pseudomonadota</taxon>
        <taxon>Gammaproteobacteria</taxon>
        <taxon>Enterobacterales</taxon>
        <taxon>Enterobacteriaceae</taxon>
        <taxon>Klebsiella/Raoultella group</taxon>
        <taxon>Raoultella</taxon>
    </lineage>
</organism>
<sequence length="80" mass="9036">MTNMISYQGLVRTFLSFGGASSPNCRGITMAELQGINFNRLDFANFMEDLMNNQKIPDNAELTEKTKQRIKELLTQSSSK</sequence>
<proteinExistence type="predicted"/>
<gene>
    <name evidence="1" type="ORF">NCTC13098_04733</name>
</gene>
<protein>
    <submittedName>
        <fullName evidence="1">Conjugal transfer mating pair stabilization protein TraN</fullName>
    </submittedName>
</protein>
<dbReference type="Proteomes" id="UP000274346">
    <property type="component" value="Chromosome"/>
</dbReference>
<dbReference type="KEGG" id="rtg:NCTC13098_04733"/>
<reference evidence="1 2" key="1">
    <citation type="submission" date="2018-12" db="EMBL/GenBank/DDBJ databases">
        <authorList>
            <consortium name="Pathogen Informatics"/>
        </authorList>
    </citation>
    <scope>NUCLEOTIDE SEQUENCE [LARGE SCALE GENOMIC DNA]</scope>
    <source>
        <strain evidence="1 2">NCTC13098</strain>
    </source>
</reference>
<evidence type="ECO:0000313" key="2">
    <source>
        <dbReference type="Proteomes" id="UP000274346"/>
    </source>
</evidence>
<accession>A0A3P8J1U1</accession>
<dbReference type="EMBL" id="LR131271">
    <property type="protein sequence ID" value="VDR28349.1"/>
    <property type="molecule type" value="Genomic_DNA"/>
</dbReference>
<dbReference type="AlphaFoldDB" id="A0A3P8J1U1"/>
<evidence type="ECO:0000313" key="1">
    <source>
        <dbReference type="EMBL" id="VDR28349.1"/>
    </source>
</evidence>